<comment type="caution">
    <text evidence="1">The sequence shown here is derived from an EMBL/GenBank/DDBJ whole genome shotgun (WGS) entry which is preliminary data.</text>
</comment>
<reference evidence="1 2" key="1">
    <citation type="submission" date="2014-03" db="EMBL/GenBank/DDBJ databases">
        <title>Whole genome sequence of Novosphingobium resinovorum KF1.</title>
        <authorList>
            <person name="Gan H.M."/>
            <person name="Gan H.Y."/>
            <person name="Chew T.H."/>
            <person name="Savka M.A."/>
        </authorList>
    </citation>
    <scope>NUCLEOTIDE SEQUENCE [LARGE SCALE GENOMIC DNA]</scope>
    <source>
        <strain evidence="1 2">KF1</strain>
    </source>
</reference>
<dbReference type="RefSeq" id="WP_036525418.1">
    <property type="nucleotide sequence ID" value="NZ_JFYZ01000008.1"/>
</dbReference>
<protein>
    <submittedName>
        <fullName evidence="1">Uncharacterized protein</fullName>
    </submittedName>
</protein>
<evidence type="ECO:0000313" key="2">
    <source>
        <dbReference type="Proteomes" id="UP000024329"/>
    </source>
</evidence>
<dbReference type="Proteomes" id="UP000024329">
    <property type="component" value="Unassembled WGS sequence"/>
</dbReference>
<dbReference type="PATRIC" id="fig|158500.4.peg.1961"/>
<gene>
    <name evidence="1" type="ORF">BV97_01921</name>
</gene>
<accession>A0A031JZR2</accession>
<dbReference type="EMBL" id="JFYZ01000008">
    <property type="protein sequence ID" value="EZP82424.1"/>
    <property type="molecule type" value="Genomic_DNA"/>
</dbReference>
<dbReference type="AlphaFoldDB" id="A0A031JZR2"/>
<proteinExistence type="predicted"/>
<evidence type="ECO:0000313" key="1">
    <source>
        <dbReference type="EMBL" id="EZP82424.1"/>
    </source>
</evidence>
<organism evidence="1 2">
    <name type="scientific">Novosphingobium resinovorum</name>
    <dbReference type="NCBI Taxonomy" id="158500"/>
    <lineage>
        <taxon>Bacteria</taxon>
        <taxon>Pseudomonadati</taxon>
        <taxon>Pseudomonadota</taxon>
        <taxon>Alphaproteobacteria</taxon>
        <taxon>Sphingomonadales</taxon>
        <taxon>Sphingomonadaceae</taxon>
        <taxon>Novosphingobium</taxon>
    </lineage>
</organism>
<name>A0A031JZR2_9SPHN</name>
<sequence length="178" mass="19982">MSVSKFVSAILPILDSNVVGAAASSLLGAGLGLWTYRRQAKERLAAAVSWSWTMTHAGPDEMPFLVVQNMGNIPSYITSARYLRGNVIRRLQMRPMVIVTEDPEDNNYPKAVPAASAGHFMVSQSHVEQMAESARWHSRALHRLGRPYVWIELRTIAGRRLVVSAREAICPRDRPDWW</sequence>